<evidence type="ECO:0000256" key="1">
    <source>
        <dbReference type="SAM" id="MobiDB-lite"/>
    </source>
</evidence>
<feature type="compositionally biased region" description="Basic and acidic residues" evidence="1">
    <location>
        <begin position="44"/>
        <end position="56"/>
    </location>
</feature>
<dbReference type="OrthoDB" id="1920930at2759"/>
<gene>
    <name evidence="3" type="ORF">E5676_scaffold637G00780</name>
    <name evidence="2" type="ORF">E6C27_scaffold428G00860</name>
</gene>
<protein>
    <submittedName>
        <fullName evidence="2 3">Polyprotein</fullName>
    </submittedName>
</protein>
<accession>A0A5D3CZL7</accession>
<organism evidence="3 5">
    <name type="scientific">Cucumis melo var. makuwa</name>
    <name type="common">Oriental melon</name>
    <dbReference type="NCBI Taxonomy" id="1194695"/>
    <lineage>
        <taxon>Eukaryota</taxon>
        <taxon>Viridiplantae</taxon>
        <taxon>Streptophyta</taxon>
        <taxon>Embryophyta</taxon>
        <taxon>Tracheophyta</taxon>
        <taxon>Spermatophyta</taxon>
        <taxon>Magnoliopsida</taxon>
        <taxon>eudicotyledons</taxon>
        <taxon>Gunneridae</taxon>
        <taxon>Pentapetalae</taxon>
        <taxon>rosids</taxon>
        <taxon>fabids</taxon>
        <taxon>Cucurbitales</taxon>
        <taxon>Cucurbitaceae</taxon>
        <taxon>Benincaseae</taxon>
        <taxon>Cucumis</taxon>
    </lineage>
</organism>
<feature type="region of interest" description="Disordered" evidence="1">
    <location>
        <begin position="37"/>
        <end position="84"/>
    </location>
</feature>
<dbReference type="Proteomes" id="UP000321393">
    <property type="component" value="Unassembled WGS sequence"/>
</dbReference>
<evidence type="ECO:0000313" key="2">
    <source>
        <dbReference type="EMBL" id="KAA0053417.1"/>
    </source>
</evidence>
<dbReference type="AlphaFoldDB" id="A0A5D3CZL7"/>
<evidence type="ECO:0000313" key="3">
    <source>
        <dbReference type="EMBL" id="TYK15896.1"/>
    </source>
</evidence>
<dbReference type="InterPro" id="IPR036875">
    <property type="entry name" value="Znf_CCHC_sf"/>
</dbReference>
<dbReference type="GO" id="GO:0008270">
    <property type="term" value="F:zinc ion binding"/>
    <property type="evidence" value="ECO:0007669"/>
    <property type="project" value="InterPro"/>
</dbReference>
<dbReference type="EMBL" id="SSTD01008459">
    <property type="protein sequence ID" value="TYK15896.1"/>
    <property type="molecule type" value="Genomic_DNA"/>
</dbReference>
<dbReference type="EMBL" id="SSTE01009449">
    <property type="protein sequence ID" value="KAA0053417.1"/>
    <property type="molecule type" value="Genomic_DNA"/>
</dbReference>
<name>A0A5D3CZL7_CUCMM</name>
<dbReference type="SUPFAM" id="SSF57756">
    <property type="entry name" value="Retrovirus zinc finger-like domains"/>
    <property type="match status" value="1"/>
</dbReference>
<dbReference type="Proteomes" id="UP000321947">
    <property type="component" value="Unassembled WGS sequence"/>
</dbReference>
<proteinExistence type="predicted"/>
<evidence type="ECO:0000313" key="5">
    <source>
        <dbReference type="Proteomes" id="UP000321947"/>
    </source>
</evidence>
<comment type="caution">
    <text evidence="3">The sequence shown here is derived from an EMBL/GenBank/DDBJ whole genome shotgun (WGS) entry which is preliminary data.</text>
</comment>
<evidence type="ECO:0000313" key="4">
    <source>
        <dbReference type="Proteomes" id="UP000321393"/>
    </source>
</evidence>
<dbReference type="GO" id="GO:0003676">
    <property type="term" value="F:nucleic acid binding"/>
    <property type="evidence" value="ECO:0007669"/>
    <property type="project" value="InterPro"/>
</dbReference>
<sequence length="115" mass="13347">MSYNMYEMQKSLSKLHGMPKIAKLNIKSNYEILMLQKGKNPKNRGQDQGKGNEKVVVKTSKVDTFIAPKPRSKPKKPKPSKERECYHCKKIGHWERNYPLYLEELKNNKGSVPLT</sequence>
<reference evidence="4 5" key="1">
    <citation type="submission" date="2019-08" db="EMBL/GenBank/DDBJ databases">
        <title>Draft genome sequences of two oriental melons (Cucumis melo L. var makuwa).</title>
        <authorList>
            <person name="Kwon S.-Y."/>
        </authorList>
    </citation>
    <scope>NUCLEOTIDE SEQUENCE [LARGE SCALE GENOMIC DNA]</scope>
    <source>
        <strain evidence="5">cv. Chang Bougi</strain>
        <strain evidence="4">cv. SW 3</strain>
        <tissue evidence="3">Leaf</tissue>
    </source>
</reference>